<feature type="transmembrane region" description="Helical" evidence="8">
    <location>
        <begin position="178"/>
        <end position="196"/>
    </location>
</feature>
<dbReference type="InterPro" id="IPR004626">
    <property type="entry name" value="RarD"/>
</dbReference>
<evidence type="ECO:0000313" key="11">
    <source>
        <dbReference type="Proteomes" id="UP000078358"/>
    </source>
</evidence>
<comment type="similarity">
    <text evidence="2">Belongs to the EamA transporter family.</text>
</comment>
<dbReference type="InterPro" id="IPR037185">
    <property type="entry name" value="EmrE-like"/>
</dbReference>
<evidence type="ECO:0000256" key="3">
    <source>
        <dbReference type="ARBA" id="ARBA00022448"/>
    </source>
</evidence>
<dbReference type="EMBL" id="JACI01000001">
    <property type="protein sequence ID" value="OAQ15568.1"/>
    <property type="molecule type" value="Genomic_DNA"/>
</dbReference>
<dbReference type="PATRIC" id="fig|1261658.3.peg.670"/>
<feature type="transmembrane region" description="Helical" evidence="8">
    <location>
        <begin position="33"/>
        <end position="52"/>
    </location>
</feature>
<organism evidence="10 11">
    <name type="scientific">Bibersteinia trehalosi Y31</name>
    <dbReference type="NCBI Taxonomy" id="1261658"/>
    <lineage>
        <taxon>Bacteria</taxon>
        <taxon>Pseudomonadati</taxon>
        <taxon>Pseudomonadota</taxon>
        <taxon>Gammaproteobacteria</taxon>
        <taxon>Pasteurellales</taxon>
        <taxon>Pasteurellaceae</taxon>
        <taxon>Bibersteinia</taxon>
    </lineage>
</organism>
<evidence type="ECO:0000259" key="9">
    <source>
        <dbReference type="Pfam" id="PF00892"/>
    </source>
</evidence>
<protein>
    <submittedName>
        <fullName evidence="10">Permease</fullName>
    </submittedName>
</protein>
<feature type="transmembrane region" description="Helical" evidence="8">
    <location>
        <begin position="102"/>
        <end position="120"/>
    </location>
</feature>
<dbReference type="RefSeq" id="WP_015432044.1">
    <property type="nucleotide sequence ID" value="NZ_JACI01000001.1"/>
</dbReference>
<sequence>MLGIFYSLLASALFGGLYYLSTLLRPLAGVEVFGFRMLLMFPFMLILLFVVLRKRAEFVNFLQRIQREPYLIFVLMLTATLCGVQMWLFLWAPNSGKAIDVSIGYLLMPITMVIVGKFAYKEQLSKLKILAIILAFVGVMSSVVASASLSWASALVFLGYPAYFMVRKKYQISHIYSFVCEIALLLPVAVWFISQIELAPILEVNPRLYFYLFLLGLFSGVALMSYTLASTLLPFNMLGLLGYVEPCVMMLVSFLIGERLDPSAYTLLLCLSFAISCLILDGIALMRRKKRLERANA</sequence>
<evidence type="ECO:0000256" key="8">
    <source>
        <dbReference type="SAM" id="Phobius"/>
    </source>
</evidence>
<keyword evidence="5 8" id="KW-0812">Transmembrane</keyword>
<feature type="domain" description="EamA" evidence="9">
    <location>
        <begin position="2"/>
        <end position="140"/>
    </location>
</feature>
<dbReference type="SUPFAM" id="SSF103481">
    <property type="entry name" value="Multidrug resistance efflux transporter EmrE"/>
    <property type="match status" value="1"/>
</dbReference>
<proteinExistence type="inferred from homology"/>
<dbReference type="AlphaFoldDB" id="A0A179D181"/>
<dbReference type="Pfam" id="PF00892">
    <property type="entry name" value="EamA"/>
    <property type="match status" value="1"/>
</dbReference>
<accession>A0A179D181</accession>
<dbReference type="InterPro" id="IPR000620">
    <property type="entry name" value="EamA_dom"/>
</dbReference>
<evidence type="ECO:0000256" key="6">
    <source>
        <dbReference type="ARBA" id="ARBA00022989"/>
    </source>
</evidence>
<evidence type="ECO:0000256" key="2">
    <source>
        <dbReference type="ARBA" id="ARBA00007362"/>
    </source>
</evidence>
<evidence type="ECO:0000256" key="5">
    <source>
        <dbReference type="ARBA" id="ARBA00022692"/>
    </source>
</evidence>
<name>A0A179D181_BIBTR</name>
<keyword evidence="7 8" id="KW-0472">Membrane</keyword>
<evidence type="ECO:0000313" key="10">
    <source>
        <dbReference type="EMBL" id="OAQ15568.1"/>
    </source>
</evidence>
<evidence type="ECO:0000256" key="4">
    <source>
        <dbReference type="ARBA" id="ARBA00022475"/>
    </source>
</evidence>
<dbReference type="NCBIfam" id="TIGR00688">
    <property type="entry name" value="rarD"/>
    <property type="match status" value="1"/>
</dbReference>
<gene>
    <name evidence="10" type="ORF">F480_03300</name>
</gene>
<feature type="transmembrane region" description="Helical" evidence="8">
    <location>
        <begin position="263"/>
        <end position="286"/>
    </location>
</feature>
<feature type="transmembrane region" description="Helical" evidence="8">
    <location>
        <begin position="72"/>
        <end position="90"/>
    </location>
</feature>
<keyword evidence="6 8" id="KW-1133">Transmembrane helix</keyword>
<dbReference type="GO" id="GO:0005886">
    <property type="term" value="C:plasma membrane"/>
    <property type="evidence" value="ECO:0007669"/>
    <property type="project" value="UniProtKB-SubCell"/>
</dbReference>
<keyword evidence="4" id="KW-1003">Cell membrane</keyword>
<dbReference type="Proteomes" id="UP000078358">
    <property type="component" value="Unassembled WGS sequence"/>
</dbReference>
<feature type="transmembrane region" description="Helical" evidence="8">
    <location>
        <begin position="127"/>
        <end position="143"/>
    </location>
</feature>
<evidence type="ECO:0000256" key="7">
    <source>
        <dbReference type="ARBA" id="ARBA00023136"/>
    </source>
</evidence>
<comment type="subcellular location">
    <subcellularLocation>
        <location evidence="1">Cell membrane</location>
        <topology evidence="1">Multi-pass membrane protein</topology>
    </subcellularLocation>
</comment>
<keyword evidence="3" id="KW-0813">Transport</keyword>
<feature type="transmembrane region" description="Helical" evidence="8">
    <location>
        <begin position="5"/>
        <end position="21"/>
    </location>
</feature>
<feature type="transmembrane region" description="Helical" evidence="8">
    <location>
        <begin position="208"/>
        <end position="228"/>
    </location>
</feature>
<evidence type="ECO:0000256" key="1">
    <source>
        <dbReference type="ARBA" id="ARBA00004651"/>
    </source>
</evidence>
<reference evidence="10 11" key="1">
    <citation type="submission" date="2014-01" db="EMBL/GenBank/DDBJ databases">
        <authorList>
            <person name="Zuccon D."/>
        </authorList>
    </citation>
    <scope>NUCLEOTIDE SEQUENCE [LARGE SCALE GENOMIC DNA]</scope>
    <source>
        <strain evidence="10 11">Y31</strain>
    </source>
</reference>
<comment type="caution">
    <text evidence="10">The sequence shown here is derived from an EMBL/GenBank/DDBJ whole genome shotgun (WGS) entry which is preliminary data.</text>
</comment>